<gene>
    <name evidence="2" type="ORF">CYBJADRAFT_51456</name>
</gene>
<evidence type="ECO:0000256" key="1">
    <source>
        <dbReference type="SAM" id="MobiDB-lite"/>
    </source>
</evidence>
<evidence type="ECO:0000313" key="3">
    <source>
        <dbReference type="Proteomes" id="UP000094389"/>
    </source>
</evidence>
<name>A0A1E4S8F6_CYBJN</name>
<dbReference type="Proteomes" id="UP000094389">
    <property type="component" value="Unassembled WGS sequence"/>
</dbReference>
<protein>
    <submittedName>
        <fullName evidence="2">Uncharacterized protein</fullName>
    </submittedName>
</protein>
<dbReference type="GeneID" id="30992146"/>
<feature type="region of interest" description="Disordered" evidence="1">
    <location>
        <begin position="95"/>
        <end position="136"/>
    </location>
</feature>
<reference evidence="2 3" key="1">
    <citation type="journal article" date="2016" name="Proc. Natl. Acad. Sci. U.S.A.">
        <title>Comparative genomics of biotechnologically important yeasts.</title>
        <authorList>
            <person name="Riley R."/>
            <person name="Haridas S."/>
            <person name="Wolfe K.H."/>
            <person name="Lopes M.R."/>
            <person name="Hittinger C.T."/>
            <person name="Goeker M."/>
            <person name="Salamov A.A."/>
            <person name="Wisecaver J.H."/>
            <person name="Long T.M."/>
            <person name="Calvey C.H."/>
            <person name="Aerts A.L."/>
            <person name="Barry K.W."/>
            <person name="Choi C."/>
            <person name="Clum A."/>
            <person name="Coughlan A.Y."/>
            <person name="Deshpande S."/>
            <person name="Douglass A.P."/>
            <person name="Hanson S.J."/>
            <person name="Klenk H.-P."/>
            <person name="LaButti K.M."/>
            <person name="Lapidus A."/>
            <person name="Lindquist E.A."/>
            <person name="Lipzen A.M."/>
            <person name="Meier-Kolthoff J.P."/>
            <person name="Ohm R.A."/>
            <person name="Otillar R.P."/>
            <person name="Pangilinan J.L."/>
            <person name="Peng Y."/>
            <person name="Rokas A."/>
            <person name="Rosa C.A."/>
            <person name="Scheuner C."/>
            <person name="Sibirny A.A."/>
            <person name="Slot J.C."/>
            <person name="Stielow J.B."/>
            <person name="Sun H."/>
            <person name="Kurtzman C.P."/>
            <person name="Blackwell M."/>
            <person name="Grigoriev I.V."/>
            <person name="Jeffries T.W."/>
        </authorList>
    </citation>
    <scope>NUCLEOTIDE SEQUENCE [LARGE SCALE GENOMIC DNA]</scope>
    <source>
        <strain evidence="3">ATCC 18201 / CBS 1600 / BCRC 20928 / JCM 3617 / NBRC 0987 / NRRL Y-1542</strain>
    </source>
</reference>
<proteinExistence type="predicted"/>
<dbReference type="RefSeq" id="XP_020072721.1">
    <property type="nucleotide sequence ID" value="XM_020217750.1"/>
</dbReference>
<organism evidence="2 3">
    <name type="scientific">Cyberlindnera jadinii (strain ATCC 18201 / CBS 1600 / BCRC 20928 / JCM 3617 / NBRC 0987 / NRRL Y-1542)</name>
    <name type="common">Torula yeast</name>
    <name type="synonym">Candida utilis</name>
    <dbReference type="NCBI Taxonomy" id="983966"/>
    <lineage>
        <taxon>Eukaryota</taxon>
        <taxon>Fungi</taxon>
        <taxon>Dikarya</taxon>
        <taxon>Ascomycota</taxon>
        <taxon>Saccharomycotina</taxon>
        <taxon>Saccharomycetes</taxon>
        <taxon>Phaffomycetales</taxon>
        <taxon>Phaffomycetaceae</taxon>
        <taxon>Cyberlindnera</taxon>
    </lineage>
</organism>
<sequence>MVCQLRMGGTNCGICLNESTRLFGSVVDGECSGGKGSLAEFSLGAWAAGWSLYRVYYVIRRARLSGLLRKRRNPPRIGIRRRNCKGQRRNLARLSSLPTDTSRVPQRDWPVSPWNQHRQEQPNGAGSTLQLPPEGQNRGVLPVFPLIERHSTEMLGCHAKISQSKAFETTRGL</sequence>
<keyword evidence="3" id="KW-1185">Reference proteome</keyword>
<accession>A0A1E4S8F6</accession>
<dbReference type="AlphaFoldDB" id="A0A1E4S8F6"/>
<dbReference type="EMBL" id="KV453926">
    <property type="protein sequence ID" value="ODV75682.1"/>
    <property type="molecule type" value="Genomic_DNA"/>
</dbReference>
<feature type="compositionally biased region" description="Polar residues" evidence="1">
    <location>
        <begin position="113"/>
        <end position="130"/>
    </location>
</feature>
<evidence type="ECO:0000313" key="2">
    <source>
        <dbReference type="EMBL" id="ODV75682.1"/>
    </source>
</evidence>